<dbReference type="OrthoDB" id="3251881at2"/>
<dbReference type="RefSeq" id="WP_065395342.1">
    <property type="nucleotide sequence ID" value="NZ_JBOFOB010000226.1"/>
</dbReference>
<dbReference type="AlphaFoldDB" id="A0A1B8ZHC0"/>
<organism evidence="2 3">
    <name type="scientific">Chryseobacterium artocarpi</name>
    <dbReference type="NCBI Taxonomy" id="1414727"/>
    <lineage>
        <taxon>Bacteria</taxon>
        <taxon>Pseudomonadati</taxon>
        <taxon>Bacteroidota</taxon>
        <taxon>Flavobacteriia</taxon>
        <taxon>Flavobacteriales</taxon>
        <taxon>Weeksellaceae</taxon>
        <taxon>Chryseobacterium group</taxon>
        <taxon>Chryseobacterium</taxon>
    </lineage>
</organism>
<dbReference type="EMBL" id="MAYH01000034">
    <property type="protein sequence ID" value="OCA70944.1"/>
    <property type="molecule type" value="Genomic_DNA"/>
</dbReference>
<accession>A0A1B8ZHC0</accession>
<keyword evidence="3" id="KW-1185">Reference proteome</keyword>
<gene>
    <name evidence="2" type="ORF">BBI01_13545</name>
</gene>
<dbReference type="InterPro" id="IPR055259">
    <property type="entry name" value="YkvP/CgeB_Glyco_trans-like"/>
</dbReference>
<protein>
    <recommendedName>
        <fullName evidence="1">Spore protein YkvP/CgeB glycosyl transferase-like domain-containing protein</fullName>
    </recommendedName>
</protein>
<sequence>MKICIISYDFWDYDKYIVEALCKRGIQSHHIKISAVTHSNFNERAVNALSKTFLNKNLKTEKRQKFVLDSLEKLGHQDQILVLNPDTFDLATLEKIKTYTNRLITYLYDNLERVPVEDKLHLFDKVFSFDGIDVRKHGFEKITNYIYLPHISQEKQNPQMDMFYITSYDSRRVSMVKLLAKKLMDLGLKFQIMVIGKKSWRHQLTNMFIKIPKNLFLIFSIKKIPHNDLPAYYKNSRVLLDLMREGQYGLSFRVFEAMSLEKKIITDNESIKTYDFYNPNNILILNKNITNLDQSFFESPYEKIPEEIYERYTLDSWVNKVFELDNKN</sequence>
<name>A0A1B8ZHC0_9FLAO</name>
<feature type="domain" description="Spore protein YkvP/CgeB glycosyl transferase-like" evidence="1">
    <location>
        <begin position="186"/>
        <end position="289"/>
    </location>
</feature>
<evidence type="ECO:0000313" key="3">
    <source>
        <dbReference type="Proteomes" id="UP000092651"/>
    </source>
</evidence>
<proteinExistence type="predicted"/>
<comment type="caution">
    <text evidence="2">The sequence shown here is derived from an EMBL/GenBank/DDBJ whole genome shotgun (WGS) entry which is preliminary data.</text>
</comment>
<reference evidence="2 3" key="1">
    <citation type="submission" date="2016-07" db="EMBL/GenBank/DDBJ databases">
        <authorList>
            <person name="Jeong J.-J."/>
            <person name="Kim D.W."/>
            <person name="Sang M.K."/>
            <person name="Choi I.-G."/>
            <person name="Kim K.D."/>
        </authorList>
    </citation>
    <scope>NUCLEOTIDE SEQUENCE [LARGE SCALE GENOMIC DNA]</scope>
    <source>
        <strain evidence="2 3">UTM-3</strain>
    </source>
</reference>
<dbReference type="Pfam" id="PF13524">
    <property type="entry name" value="Glyco_trans_1_2"/>
    <property type="match status" value="1"/>
</dbReference>
<dbReference type="Proteomes" id="UP000092651">
    <property type="component" value="Unassembled WGS sequence"/>
</dbReference>
<dbReference type="Gene3D" id="3.40.50.2000">
    <property type="entry name" value="Glycogen Phosphorylase B"/>
    <property type="match status" value="1"/>
</dbReference>
<evidence type="ECO:0000313" key="2">
    <source>
        <dbReference type="EMBL" id="OCA70944.1"/>
    </source>
</evidence>
<evidence type="ECO:0000259" key="1">
    <source>
        <dbReference type="Pfam" id="PF13524"/>
    </source>
</evidence>